<dbReference type="InterPro" id="IPR001584">
    <property type="entry name" value="Integrase_cat-core"/>
</dbReference>
<evidence type="ECO:0000313" key="3">
    <source>
        <dbReference type="EMBL" id="HIU45539.1"/>
    </source>
</evidence>
<evidence type="ECO:0000313" key="4">
    <source>
        <dbReference type="Proteomes" id="UP000824070"/>
    </source>
</evidence>
<protein>
    <submittedName>
        <fullName evidence="3">IS3 family transposase</fullName>
    </submittedName>
</protein>
<evidence type="ECO:0000256" key="1">
    <source>
        <dbReference type="ARBA" id="ARBA00002286"/>
    </source>
</evidence>
<dbReference type="GO" id="GO:0015074">
    <property type="term" value="P:DNA integration"/>
    <property type="evidence" value="ECO:0007669"/>
    <property type="project" value="InterPro"/>
</dbReference>
<dbReference type="InterPro" id="IPR048020">
    <property type="entry name" value="Transpos_IS3"/>
</dbReference>
<dbReference type="EMBL" id="DVMV01000038">
    <property type="protein sequence ID" value="HIU45539.1"/>
    <property type="molecule type" value="Genomic_DNA"/>
</dbReference>
<sequence length="279" mass="32916">MPGLLTSTTRERVAFITIHISEYRLSNLCAALAISRRTYYKYRDKEDPDYYEYLLIKDVFDESKGTYGYRRVLEGLKIKYGVIFNHKKVARIMRKYNLKPEYIRRLRPNIAAKRIEENVQPNLVNRRFKTKGLNQIWRTDITYLIFGNKRAYLSTIIDLYDRHVVAYQISRFNNIPIVIDTLNKALETEKDVRGLILHSGRGFQHASHEYKAICASKGISIPMSRKGTPIDDSPMESWHGILKKETLYNNNITSLEHYIQLVEEWISFYNSTRLKNRNH</sequence>
<comment type="function">
    <text evidence="1">Involved in the transposition of the insertion sequence.</text>
</comment>
<dbReference type="InterPro" id="IPR012337">
    <property type="entry name" value="RNaseH-like_sf"/>
</dbReference>
<organism evidence="3 4">
    <name type="scientific">Candidatus Alloenteromonas pullicola</name>
    <dbReference type="NCBI Taxonomy" id="2840784"/>
    <lineage>
        <taxon>Bacteria</taxon>
        <taxon>Bacillati</taxon>
        <taxon>Bacillota</taxon>
        <taxon>Bacillota incertae sedis</taxon>
        <taxon>Candidatus Alloenteromonas</taxon>
    </lineage>
</organism>
<dbReference type="InterPro" id="IPR050900">
    <property type="entry name" value="Transposase_IS3/IS150/IS904"/>
</dbReference>
<dbReference type="SUPFAM" id="SSF53098">
    <property type="entry name" value="Ribonuclease H-like"/>
    <property type="match status" value="1"/>
</dbReference>
<dbReference type="Pfam" id="PF13276">
    <property type="entry name" value="HTH_21"/>
    <property type="match status" value="1"/>
</dbReference>
<dbReference type="InterPro" id="IPR036397">
    <property type="entry name" value="RNaseH_sf"/>
</dbReference>
<dbReference type="InterPro" id="IPR025948">
    <property type="entry name" value="HTH-like_dom"/>
</dbReference>
<proteinExistence type="predicted"/>
<comment type="caution">
    <text evidence="3">The sequence shown here is derived from an EMBL/GenBank/DDBJ whole genome shotgun (WGS) entry which is preliminary data.</text>
</comment>
<reference evidence="3" key="1">
    <citation type="submission" date="2020-10" db="EMBL/GenBank/DDBJ databases">
        <authorList>
            <person name="Gilroy R."/>
        </authorList>
    </citation>
    <scope>NUCLEOTIDE SEQUENCE</scope>
    <source>
        <strain evidence="3">ChiGjej1B1-22543</strain>
    </source>
</reference>
<dbReference type="GO" id="GO:0003676">
    <property type="term" value="F:nucleic acid binding"/>
    <property type="evidence" value="ECO:0007669"/>
    <property type="project" value="InterPro"/>
</dbReference>
<reference evidence="3" key="2">
    <citation type="journal article" date="2021" name="PeerJ">
        <title>Extensive microbial diversity within the chicken gut microbiome revealed by metagenomics and culture.</title>
        <authorList>
            <person name="Gilroy R."/>
            <person name="Ravi A."/>
            <person name="Getino M."/>
            <person name="Pursley I."/>
            <person name="Horton D.L."/>
            <person name="Alikhan N.F."/>
            <person name="Baker D."/>
            <person name="Gharbi K."/>
            <person name="Hall N."/>
            <person name="Watson M."/>
            <person name="Adriaenssens E.M."/>
            <person name="Foster-Nyarko E."/>
            <person name="Jarju S."/>
            <person name="Secka A."/>
            <person name="Antonio M."/>
            <person name="Oren A."/>
            <person name="Chaudhuri R.R."/>
            <person name="La Ragione R."/>
            <person name="Hildebrand F."/>
            <person name="Pallen M.J."/>
        </authorList>
    </citation>
    <scope>NUCLEOTIDE SEQUENCE</scope>
    <source>
        <strain evidence="3">ChiGjej1B1-22543</strain>
    </source>
</reference>
<gene>
    <name evidence="3" type="ORF">IAC52_04510</name>
</gene>
<dbReference type="Gene3D" id="3.30.420.10">
    <property type="entry name" value="Ribonuclease H-like superfamily/Ribonuclease H"/>
    <property type="match status" value="1"/>
</dbReference>
<name>A0A9D1LP98_9FIRM</name>
<dbReference type="Proteomes" id="UP000824070">
    <property type="component" value="Unassembled WGS sequence"/>
</dbReference>
<evidence type="ECO:0000259" key="2">
    <source>
        <dbReference type="PROSITE" id="PS50994"/>
    </source>
</evidence>
<accession>A0A9D1LP98</accession>
<dbReference type="AlphaFoldDB" id="A0A9D1LP98"/>
<dbReference type="PROSITE" id="PS50994">
    <property type="entry name" value="INTEGRASE"/>
    <property type="match status" value="1"/>
</dbReference>
<dbReference type="PANTHER" id="PTHR46889">
    <property type="entry name" value="TRANSPOSASE INSF FOR INSERTION SEQUENCE IS3B-RELATED"/>
    <property type="match status" value="1"/>
</dbReference>
<dbReference type="Pfam" id="PF13333">
    <property type="entry name" value="rve_2"/>
    <property type="match status" value="1"/>
</dbReference>
<feature type="domain" description="Integrase catalytic" evidence="2">
    <location>
        <begin position="117"/>
        <end position="279"/>
    </location>
</feature>
<dbReference type="PANTHER" id="PTHR46889:SF4">
    <property type="entry name" value="TRANSPOSASE INSO FOR INSERTION SEQUENCE ELEMENT IS911B-RELATED"/>
    <property type="match status" value="1"/>
</dbReference>
<dbReference type="NCBIfam" id="NF033516">
    <property type="entry name" value="transpos_IS3"/>
    <property type="match status" value="1"/>
</dbReference>
<dbReference type="Pfam" id="PF00665">
    <property type="entry name" value="rve"/>
    <property type="match status" value="1"/>
</dbReference>